<feature type="transmembrane region" description="Helical" evidence="5">
    <location>
        <begin position="241"/>
        <end position="267"/>
    </location>
</feature>
<dbReference type="Proteomes" id="UP000215506">
    <property type="component" value="Unassembled WGS sequence"/>
</dbReference>
<comment type="caution">
    <text evidence="7">The sequence shown here is derived from an EMBL/GenBank/DDBJ whole genome shotgun (WGS) entry which is preliminary data.</text>
</comment>
<keyword evidence="2 5" id="KW-0812">Transmembrane</keyword>
<gene>
    <name evidence="7" type="ORF">B7C42_05311</name>
</gene>
<dbReference type="EMBL" id="NGAF01000013">
    <property type="protein sequence ID" value="OXR42535.1"/>
    <property type="molecule type" value="Genomic_DNA"/>
</dbReference>
<keyword evidence="4 5" id="KW-0472">Membrane</keyword>
<proteinExistence type="predicted"/>
<feature type="transmembrane region" description="Helical" evidence="5">
    <location>
        <begin position="69"/>
        <end position="88"/>
    </location>
</feature>
<evidence type="ECO:0000313" key="7">
    <source>
        <dbReference type="EMBL" id="OXR42535.1"/>
    </source>
</evidence>
<name>A0A231H0Y8_9NOCA</name>
<comment type="subcellular location">
    <subcellularLocation>
        <location evidence="1">Membrane</location>
        <topology evidence="1">Multi-pass membrane protein</topology>
    </subcellularLocation>
</comment>
<reference evidence="7 8" key="1">
    <citation type="submission" date="2017-07" db="EMBL/GenBank/DDBJ databases">
        <title>First draft Genome Sequence of Nocardia cerradoensis isolated from human infection.</title>
        <authorList>
            <person name="Carrasco G."/>
        </authorList>
    </citation>
    <scope>NUCLEOTIDE SEQUENCE [LARGE SCALE GENOMIC DNA]</scope>
    <source>
        <strain evidence="7 8">CNM20130759</strain>
    </source>
</reference>
<feature type="transmembrane region" description="Helical" evidence="5">
    <location>
        <begin position="188"/>
        <end position="207"/>
    </location>
</feature>
<evidence type="ECO:0000256" key="1">
    <source>
        <dbReference type="ARBA" id="ARBA00004141"/>
    </source>
</evidence>
<evidence type="ECO:0000256" key="3">
    <source>
        <dbReference type="ARBA" id="ARBA00022989"/>
    </source>
</evidence>
<feature type="transmembrane region" description="Helical" evidence="5">
    <location>
        <begin position="21"/>
        <end position="40"/>
    </location>
</feature>
<feature type="transmembrane region" description="Helical" evidence="5">
    <location>
        <begin position="46"/>
        <end position="62"/>
    </location>
</feature>
<dbReference type="InterPro" id="IPR049453">
    <property type="entry name" value="Memb_transporter_dom"/>
</dbReference>
<evidence type="ECO:0000256" key="4">
    <source>
        <dbReference type="ARBA" id="ARBA00023136"/>
    </source>
</evidence>
<evidence type="ECO:0000313" key="8">
    <source>
        <dbReference type="Proteomes" id="UP000215506"/>
    </source>
</evidence>
<protein>
    <recommendedName>
        <fullName evidence="6">Integral membrane bound transporter domain-containing protein</fullName>
    </recommendedName>
</protein>
<organism evidence="7 8">
    <name type="scientific">Nocardia cerradoensis</name>
    <dbReference type="NCBI Taxonomy" id="85688"/>
    <lineage>
        <taxon>Bacteria</taxon>
        <taxon>Bacillati</taxon>
        <taxon>Actinomycetota</taxon>
        <taxon>Actinomycetes</taxon>
        <taxon>Mycobacteriales</taxon>
        <taxon>Nocardiaceae</taxon>
        <taxon>Nocardia</taxon>
    </lineage>
</organism>
<feature type="domain" description="Integral membrane bound transporter" evidence="6">
    <location>
        <begin position="198"/>
        <end position="323"/>
    </location>
</feature>
<accession>A0A231H0Y8</accession>
<feature type="transmembrane region" description="Helical" evidence="5">
    <location>
        <begin position="147"/>
        <end position="167"/>
    </location>
</feature>
<evidence type="ECO:0000256" key="5">
    <source>
        <dbReference type="SAM" id="Phobius"/>
    </source>
</evidence>
<dbReference type="GO" id="GO:0016020">
    <property type="term" value="C:membrane"/>
    <property type="evidence" value="ECO:0007669"/>
    <property type="project" value="UniProtKB-SubCell"/>
</dbReference>
<dbReference type="AlphaFoldDB" id="A0A231H0Y8"/>
<evidence type="ECO:0000256" key="2">
    <source>
        <dbReference type="ARBA" id="ARBA00022692"/>
    </source>
</evidence>
<feature type="transmembrane region" description="Helical" evidence="5">
    <location>
        <begin position="279"/>
        <end position="298"/>
    </location>
</feature>
<evidence type="ECO:0000259" key="6">
    <source>
        <dbReference type="Pfam" id="PF13515"/>
    </source>
</evidence>
<keyword evidence="8" id="KW-1185">Reference proteome</keyword>
<sequence length="348" mass="35467">MRTCRLRIRPALRRFAAEVDHVPAARVFAGLAIPGALLVAAGRWDLLVYAVFGSFTGMYGFAESARQRAAHQVQAAALLITGVGAGLACAHAHAPQWVLVPAVATFAAVVSPITDRAGLRPEGPFFALFAFGAVATVAGTHTDPLVALSICVATAALCVAVGYLDAVRRPGVAAVPVVRTGIDAFRHAARYAVAISVAGGIGLLLGFGHANWAMAGAAVPLAADSARGGVRRGAHRVVGTFAGLAITAPLLLPHLPPALPAVAIIALLYPTELFIARHYALALGFFTPLIMSMTELAAPGDPAALLRDRAVDTLVGVGVGVAVVVLLRNPAPRSAAGLASPAPAAVVE</sequence>
<dbReference type="RefSeq" id="WP_223273672.1">
    <property type="nucleotide sequence ID" value="NZ_NGAF01000013.1"/>
</dbReference>
<feature type="transmembrane region" description="Helical" evidence="5">
    <location>
        <begin position="310"/>
        <end position="327"/>
    </location>
</feature>
<dbReference type="Pfam" id="PF13515">
    <property type="entry name" value="FUSC_2"/>
    <property type="match status" value="1"/>
</dbReference>
<keyword evidence="3 5" id="KW-1133">Transmembrane helix</keyword>